<dbReference type="RefSeq" id="WP_077868290.1">
    <property type="nucleotide sequence ID" value="NZ_BKAK01000008.1"/>
</dbReference>
<proteinExistence type="predicted"/>
<protein>
    <submittedName>
        <fullName evidence="3">Uncharacterized protein</fullName>
    </submittedName>
</protein>
<reference evidence="3" key="1">
    <citation type="submission" date="2021-04" db="EMBL/GenBank/DDBJ databases">
        <title>Complete genome sequence of the type strain Clostridium beijerinckii NRRL B-598.</title>
        <authorList>
            <person name="Sedlar K."/>
            <person name="Branska B."/>
            <person name="Bezdicek M."/>
            <person name="Nykrynova M."/>
            <person name="Lengerova M."/>
            <person name="Skutkova H."/>
            <person name="Patakova P."/>
        </authorList>
    </citation>
    <scope>NUCLEOTIDE SEQUENCE</scope>
    <source>
        <strain evidence="3">DSM 791</strain>
    </source>
</reference>
<sequence>MVKKCLTPVIAYGIVTSSIVASNPIIANAENRISIDQAKKLIVTQGDVFDFVVDLNELKFINEISVKTDKYGCYVYKLTDNRENLYIFQYEGMSYYIGVNSGKIYASEGGAKRQSFACVENNNIIHHWYIHDELKSWIECNGWNNEWNGEGWYYYSNAIQQKGWQLIDGNWYYFDKYGKMLSNTVIDGYKLGANGAWIG</sequence>
<dbReference type="GeneID" id="66343817"/>
<dbReference type="InterPro" id="IPR018337">
    <property type="entry name" value="Cell_wall/Cho-bd_repeat"/>
</dbReference>
<evidence type="ECO:0000313" key="4">
    <source>
        <dbReference type="Proteomes" id="UP000679373"/>
    </source>
</evidence>
<evidence type="ECO:0000256" key="2">
    <source>
        <dbReference type="PROSITE-ProRule" id="PRU00591"/>
    </source>
</evidence>
<keyword evidence="4" id="KW-1185">Reference proteome</keyword>
<keyword evidence="1" id="KW-0677">Repeat</keyword>
<dbReference type="Proteomes" id="UP000679373">
    <property type="component" value="Chromosome"/>
</dbReference>
<evidence type="ECO:0000313" key="3">
    <source>
        <dbReference type="EMBL" id="QUN36143.1"/>
    </source>
</evidence>
<dbReference type="Pfam" id="PF19127">
    <property type="entry name" value="Choline_bind_3"/>
    <property type="match status" value="1"/>
</dbReference>
<accession>A0AB74VHY5</accession>
<dbReference type="AlphaFoldDB" id="A0AB74VHY5"/>
<dbReference type="Gene3D" id="2.10.270.10">
    <property type="entry name" value="Cholin Binding"/>
    <property type="match status" value="1"/>
</dbReference>
<dbReference type="PROSITE" id="PS51170">
    <property type="entry name" value="CW"/>
    <property type="match status" value="1"/>
</dbReference>
<name>A0AB74VHY5_CLOBE</name>
<dbReference type="EMBL" id="CP073653">
    <property type="protein sequence ID" value="QUN36143.1"/>
    <property type="molecule type" value="Genomic_DNA"/>
</dbReference>
<organism evidence="3 4">
    <name type="scientific">Clostridium beijerinckii</name>
    <name type="common">Clostridium MP</name>
    <dbReference type="NCBI Taxonomy" id="1520"/>
    <lineage>
        <taxon>Bacteria</taxon>
        <taxon>Bacillati</taxon>
        <taxon>Bacillota</taxon>
        <taxon>Clostridia</taxon>
        <taxon>Eubacteriales</taxon>
        <taxon>Clostridiaceae</taxon>
        <taxon>Clostridium</taxon>
    </lineage>
</organism>
<dbReference type="SUPFAM" id="SSF69360">
    <property type="entry name" value="Cell wall binding repeat"/>
    <property type="match status" value="1"/>
</dbReference>
<gene>
    <name evidence="3" type="ORF">KEC93_04800</name>
</gene>
<feature type="repeat" description="Cell wall-binding" evidence="2">
    <location>
        <begin position="161"/>
        <end position="180"/>
    </location>
</feature>
<evidence type="ECO:0000256" key="1">
    <source>
        <dbReference type="ARBA" id="ARBA00022737"/>
    </source>
</evidence>